<name>A0ACA9KB09_9GLOM</name>
<gene>
    <name evidence="1" type="ORF">DHETER_LOCUS1259</name>
</gene>
<keyword evidence="2" id="KW-1185">Reference proteome</keyword>
<organism evidence="1 2">
    <name type="scientific">Dentiscutata heterogama</name>
    <dbReference type="NCBI Taxonomy" id="1316150"/>
    <lineage>
        <taxon>Eukaryota</taxon>
        <taxon>Fungi</taxon>
        <taxon>Fungi incertae sedis</taxon>
        <taxon>Mucoromycota</taxon>
        <taxon>Glomeromycotina</taxon>
        <taxon>Glomeromycetes</taxon>
        <taxon>Diversisporales</taxon>
        <taxon>Gigasporaceae</taxon>
        <taxon>Dentiscutata</taxon>
    </lineage>
</organism>
<evidence type="ECO:0000313" key="2">
    <source>
        <dbReference type="Proteomes" id="UP000789702"/>
    </source>
</evidence>
<protein>
    <submittedName>
        <fullName evidence="1">6921_t:CDS:1</fullName>
    </submittedName>
</protein>
<proteinExistence type="predicted"/>
<evidence type="ECO:0000313" key="1">
    <source>
        <dbReference type="EMBL" id="CAG8460520.1"/>
    </source>
</evidence>
<comment type="caution">
    <text evidence="1">The sequence shown here is derived from an EMBL/GenBank/DDBJ whole genome shotgun (WGS) entry which is preliminary data.</text>
</comment>
<dbReference type="Proteomes" id="UP000789702">
    <property type="component" value="Unassembled WGS sequence"/>
</dbReference>
<accession>A0ACA9KB09</accession>
<reference evidence="1" key="1">
    <citation type="submission" date="2021-06" db="EMBL/GenBank/DDBJ databases">
        <authorList>
            <person name="Kallberg Y."/>
            <person name="Tangrot J."/>
            <person name="Rosling A."/>
        </authorList>
    </citation>
    <scope>NUCLEOTIDE SEQUENCE</scope>
    <source>
        <strain evidence="1">IL203A</strain>
    </source>
</reference>
<sequence length="169" mass="19626">MGESDTENQDNGGENDLNHHQLAINELRWFSRDLESLLEEKDPALDKGVCKFVRSYKKHRSAQDTHIRPAVASFLETCDWNAGRVNGNIYQRGGKRIKVQVAAATRRKKGSTRELKKMPQGRPKKNRENYLHEIEEPNRFILPARSKRTRVKRPHDLQQALKEIRPNGY</sequence>
<dbReference type="EMBL" id="CAJVPU010000737">
    <property type="protein sequence ID" value="CAG8460520.1"/>
    <property type="molecule type" value="Genomic_DNA"/>
</dbReference>